<evidence type="ECO:0000313" key="4">
    <source>
        <dbReference type="EMBL" id="MBK9983754.1"/>
    </source>
</evidence>
<feature type="active site" evidence="3">
    <location>
        <position position="44"/>
    </location>
</feature>
<dbReference type="AlphaFoldDB" id="A0A9D7XNU1"/>
<dbReference type="Gene3D" id="3.10.310.10">
    <property type="entry name" value="Diaminopimelate Epimerase, Chain A, domain 1"/>
    <property type="match status" value="2"/>
</dbReference>
<dbReference type="GO" id="GO:0005737">
    <property type="term" value="C:cytoplasm"/>
    <property type="evidence" value="ECO:0007669"/>
    <property type="project" value="TreeGrafter"/>
</dbReference>
<dbReference type="EMBL" id="JADKGY010000025">
    <property type="protein sequence ID" value="MBK9983754.1"/>
    <property type="molecule type" value="Genomic_DNA"/>
</dbReference>
<dbReference type="InterPro" id="IPR003719">
    <property type="entry name" value="Phenazine_PhzF-like"/>
</dbReference>
<proteinExistence type="inferred from homology"/>
<dbReference type="Proteomes" id="UP000808337">
    <property type="component" value="Unassembled WGS sequence"/>
</dbReference>
<evidence type="ECO:0000256" key="1">
    <source>
        <dbReference type="ARBA" id="ARBA00008270"/>
    </source>
</evidence>
<evidence type="ECO:0000256" key="2">
    <source>
        <dbReference type="ARBA" id="ARBA00023235"/>
    </source>
</evidence>
<comment type="caution">
    <text evidence="4">The sequence shown here is derived from an EMBL/GenBank/DDBJ whole genome shotgun (WGS) entry which is preliminary data.</text>
</comment>
<dbReference type="SUPFAM" id="SSF54506">
    <property type="entry name" value="Diaminopimelate epimerase-like"/>
    <property type="match status" value="1"/>
</dbReference>
<dbReference type="PANTHER" id="PTHR13774:SF17">
    <property type="entry name" value="PHENAZINE BIOSYNTHESIS-LIKE DOMAIN-CONTAINING PROTEIN"/>
    <property type="match status" value="1"/>
</dbReference>
<dbReference type="PANTHER" id="PTHR13774">
    <property type="entry name" value="PHENAZINE BIOSYNTHESIS PROTEIN"/>
    <property type="match status" value="1"/>
</dbReference>
<dbReference type="GO" id="GO:0016853">
    <property type="term" value="F:isomerase activity"/>
    <property type="evidence" value="ECO:0007669"/>
    <property type="project" value="UniProtKB-KW"/>
</dbReference>
<accession>A0A9D7XNU1</accession>
<sequence length="260" mass="28615">MTIYQIDAFTDKLFGGNPAAVIPLDAWPDDALMQSIALENNLAETAFIVPEGNDFRIRWFTPAVEVDLCGHATLAAAYVMFNELGYAADIIRFQSRSGWLSVRRDGTWLILDFPADKPSPLEVTASMKKCTTANILEAYQGRSDYMFVLSDQKTVRESHFDLLAIAALGNRGVIFTSEGTGVDFVSRFFAPAYGIPEDPVTGSAHTTLTPYWSNRLGKKKLVAKQVSPRGGDLKCELSGDRVLISGQAVLYMKGEIRMNS</sequence>
<evidence type="ECO:0000313" key="5">
    <source>
        <dbReference type="Proteomes" id="UP000808337"/>
    </source>
</evidence>
<reference evidence="4 5" key="1">
    <citation type="submission" date="2020-10" db="EMBL/GenBank/DDBJ databases">
        <title>Connecting structure to function with the recovery of over 1000 high-quality activated sludge metagenome-assembled genomes encoding full-length rRNA genes using long-read sequencing.</title>
        <authorList>
            <person name="Singleton C.M."/>
            <person name="Petriglieri F."/>
            <person name="Kristensen J.M."/>
            <person name="Kirkegaard R.H."/>
            <person name="Michaelsen T.Y."/>
            <person name="Andersen M.H."/>
            <person name="Karst S.M."/>
            <person name="Dueholm M.S."/>
            <person name="Nielsen P.H."/>
            <person name="Albertsen M."/>
        </authorList>
    </citation>
    <scope>NUCLEOTIDE SEQUENCE [LARGE SCALE GENOMIC DNA]</scope>
    <source>
        <strain evidence="4">Ribe_18-Q3-R11-54_MAXAC.273</strain>
    </source>
</reference>
<name>A0A9D7XNU1_9BACT</name>
<keyword evidence="2" id="KW-0413">Isomerase</keyword>
<dbReference type="PIRSF" id="PIRSF016184">
    <property type="entry name" value="PhzC_PhzF"/>
    <property type="match status" value="1"/>
</dbReference>
<dbReference type="NCBIfam" id="TIGR00654">
    <property type="entry name" value="PhzF_family"/>
    <property type="match status" value="1"/>
</dbReference>
<evidence type="ECO:0000256" key="3">
    <source>
        <dbReference type="PIRSR" id="PIRSR016184-1"/>
    </source>
</evidence>
<organism evidence="4 5">
    <name type="scientific">Candidatus Opimibacter skivensis</name>
    <dbReference type="NCBI Taxonomy" id="2982028"/>
    <lineage>
        <taxon>Bacteria</taxon>
        <taxon>Pseudomonadati</taxon>
        <taxon>Bacteroidota</taxon>
        <taxon>Saprospiria</taxon>
        <taxon>Saprospirales</taxon>
        <taxon>Saprospiraceae</taxon>
        <taxon>Candidatus Opimibacter</taxon>
    </lineage>
</organism>
<comment type="similarity">
    <text evidence="1">Belongs to the PhzF family.</text>
</comment>
<dbReference type="Pfam" id="PF02567">
    <property type="entry name" value="PhzC-PhzF"/>
    <property type="match status" value="1"/>
</dbReference>
<protein>
    <submittedName>
        <fullName evidence="4">PhzF family phenazine biosynthesis protein</fullName>
    </submittedName>
</protein>
<gene>
    <name evidence="4" type="ORF">IPP15_15520</name>
</gene>